<keyword evidence="4" id="KW-1185">Reference proteome</keyword>
<comment type="similarity">
    <text evidence="1">Belongs to the AHA1 family.</text>
</comment>
<name>A0ABS7GUV6_9HYPH</name>
<dbReference type="Proteomes" id="UP000717752">
    <property type="component" value="Unassembled WGS sequence"/>
</dbReference>
<feature type="domain" description="Activator of Hsp90 ATPase homologue 1/2-like C-terminal" evidence="2">
    <location>
        <begin position="19"/>
        <end position="133"/>
    </location>
</feature>
<evidence type="ECO:0000313" key="4">
    <source>
        <dbReference type="Proteomes" id="UP000717752"/>
    </source>
</evidence>
<protein>
    <submittedName>
        <fullName evidence="3">SRPBCC domain-containing protein</fullName>
    </submittedName>
</protein>
<dbReference type="Pfam" id="PF08327">
    <property type="entry name" value="AHSA1"/>
    <property type="match status" value="1"/>
</dbReference>
<dbReference type="InterPro" id="IPR013538">
    <property type="entry name" value="ASHA1/2-like_C"/>
</dbReference>
<accession>A0ABS7GUV6</accession>
<proteinExistence type="inferred from homology"/>
<dbReference type="CDD" id="cd07814">
    <property type="entry name" value="SRPBCC_CalC_Aha1-like"/>
    <property type="match status" value="1"/>
</dbReference>
<dbReference type="RefSeq" id="WP_220335092.1">
    <property type="nucleotide sequence ID" value="NZ_JAEUAK010000005.1"/>
</dbReference>
<evidence type="ECO:0000256" key="1">
    <source>
        <dbReference type="ARBA" id="ARBA00006817"/>
    </source>
</evidence>
<dbReference type="InterPro" id="IPR023393">
    <property type="entry name" value="START-like_dom_sf"/>
</dbReference>
<sequence length="136" mass="15915">MNDTATEVRSVVVEREIAFPPEKIWRALTQPHLIEEWLMKSDFKPVRDHRFKFTAEWGSVDCKVLEIEPNRTLSYTWDAYGLESTVTWTLTPAGSGTRLRMEQAGFRPDQEQAYQGAKFGWQRFFDNLQEVLGRED</sequence>
<evidence type="ECO:0000313" key="3">
    <source>
        <dbReference type="EMBL" id="MBW9053703.1"/>
    </source>
</evidence>
<dbReference type="Gene3D" id="3.30.530.20">
    <property type="match status" value="1"/>
</dbReference>
<organism evidence="3 4">
    <name type="scientific">Rhizobium mesosinicum</name>
    <dbReference type="NCBI Taxonomy" id="335017"/>
    <lineage>
        <taxon>Bacteria</taxon>
        <taxon>Pseudomonadati</taxon>
        <taxon>Pseudomonadota</taxon>
        <taxon>Alphaproteobacteria</taxon>
        <taxon>Hyphomicrobiales</taxon>
        <taxon>Rhizobiaceae</taxon>
        <taxon>Rhizobium/Agrobacterium group</taxon>
        <taxon>Rhizobium</taxon>
    </lineage>
</organism>
<gene>
    <name evidence="3" type="ORF">JNB85_14915</name>
</gene>
<evidence type="ECO:0000259" key="2">
    <source>
        <dbReference type="Pfam" id="PF08327"/>
    </source>
</evidence>
<comment type="caution">
    <text evidence="3">The sequence shown here is derived from an EMBL/GenBank/DDBJ whole genome shotgun (WGS) entry which is preliminary data.</text>
</comment>
<reference evidence="3 4" key="1">
    <citation type="journal article" date="2021" name="MBio">
        <title>Poor Competitiveness of Bradyrhizobium in Pigeon Pea Root Colonization in Indian Soils.</title>
        <authorList>
            <person name="Chalasani D."/>
            <person name="Basu A."/>
            <person name="Pullabhotla S.V.S.R.N."/>
            <person name="Jorrin B."/>
            <person name="Neal A.L."/>
            <person name="Poole P.S."/>
            <person name="Podile A.R."/>
            <person name="Tkacz A."/>
        </authorList>
    </citation>
    <scope>NUCLEOTIDE SEQUENCE [LARGE SCALE GENOMIC DNA]</scope>
    <source>
        <strain evidence="3 4">HU56</strain>
    </source>
</reference>
<dbReference type="SUPFAM" id="SSF55961">
    <property type="entry name" value="Bet v1-like"/>
    <property type="match status" value="1"/>
</dbReference>
<dbReference type="EMBL" id="JAEUAK010000005">
    <property type="protein sequence ID" value="MBW9053703.1"/>
    <property type="molecule type" value="Genomic_DNA"/>
</dbReference>